<proteinExistence type="inferred from homology"/>
<keyword evidence="3" id="KW-0175">Coiled coil</keyword>
<dbReference type="SUPFAM" id="SSF111369">
    <property type="entry name" value="HlyD-like secretion proteins"/>
    <property type="match status" value="1"/>
</dbReference>
<keyword evidence="5" id="KW-0732">Signal</keyword>
<dbReference type="Proteomes" id="UP000064921">
    <property type="component" value="Chromosome"/>
</dbReference>
<name>A0A0U3PF40_9HYPH</name>
<gene>
    <name evidence="9" type="ORF">APZ00_03515</name>
</gene>
<dbReference type="InterPro" id="IPR058627">
    <property type="entry name" value="MdtA-like_C"/>
</dbReference>
<dbReference type="Gene3D" id="2.40.420.20">
    <property type="match status" value="1"/>
</dbReference>
<dbReference type="GO" id="GO:0022857">
    <property type="term" value="F:transmembrane transporter activity"/>
    <property type="evidence" value="ECO:0007669"/>
    <property type="project" value="InterPro"/>
</dbReference>
<dbReference type="InterPro" id="IPR058625">
    <property type="entry name" value="MdtA-like_BSH"/>
</dbReference>
<dbReference type="AlphaFoldDB" id="A0A0U3PF40"/>
<organism evidence="9 10">
    <name type="scientific">Pannonibacter phragmitetus</name>
    <dbReference type="NCBI Taxonomy" id="121719"/>
    <lineage>
        <taxon>Bacteria</taxon>
        <taxon>Pseudomonadati</taxon>
        <taxon>Pseudomonadota</taxon>
        <taxon>Alphaproteobacteria</taxon>
        <taxon>Hyphomicrobiales</taxon>
        <taxon>Stappiaceae</taxon>
        <taxon>Pannonibacter</taxon>
    </lineage>
</organism>
<dbReference type="eggNOG" id="COG0845">
    <property type="taxonomic scope" value="Bacteria"/>
</dbReference>
<dbReference type="Pfam" id="PF25944">
    <property type="entry name" value="Beta-barrel_RND"/>
    <property type="match status" value="1"/>
</dbReference>
<feature type="region of interest" description="Disordered" evidence="4">
    <location>
        <begin position="380"/>
        <end position="399"/>
    </location>
</feature>
<dbReference type="Gene3D" id="2.40.30.170">
    <property type="match status" value="1"/>
</dbReference>
<dbReference type="Gene3D" id="2.40.50.100">
    <property type="match status" value="1"/>
</dbReference>
<accession>A0A0U3PF40</accession>
<evidence type="ECO:0000313" key="10">
    <source>
        <dbReference type="Proteomes" id="UP000064921"/>
    </source>
</evidence>
<dbReference type="GO" id="GO:0046677">
    <property type="term" value="P:response to antibiotic"/>
    <property type="evidence" value="ECO:0007669"/>
    <property type="project" value="TreeGrafter"/>
</dbReference>
<keyword evidence="10" id="KW-1185">Reference proteome</keyword>
<evidence type="ECO:0000256" key="3">
    <source>
        <dbReference type="SAM" id="Coils"/>
    </source>
</evidence>
<evidence type="ECO:0000256" key="5">
    <source>
        <dbReference type="SAM" id="SignalP"/>
    </source>
</evidence>
<reference evidence="9 10" key="1">
    <citation type="submission" date="2015-10" db="EMBL/GenBank/DDBJ databases">
        <title>The world's first case of liver abscess caused by Pannonibacter phragmitetus.</title>
        <authorList>
            <person name="Ming D."/>
            <person name="Wang M."/>
            <person name="Zhou Y."/>
            <person name="Jiang T."/>
            <person name="Hu S."/>
        </authorList>
    </citation>
    <scope>NUCLEOTIDE SEQUENCE [LARGE SCALE GENOMIC DNA]</scope>
    <source>
        <strain evidence="9 10">31801</strain>
    </source>
</reference>
<sequence>MTATMRLRHKLTYAFIAATALCLAACSDDTDGQKAGSAAAQTPAGGAAAAVRIAVQTVQPARVVVYDELPGRVSAVRTAEIRPQVTGIVQKVFFTQGSDVVAGQPLFQIDPAPFAADVEAALAALDRTEADLVNSLSKYDRITALAATHTASTAALGDATTELARARANAAEAKANLRRRKLELANATIRSPIAGRIGQALITEGGLASSGTATALATVQQIDSVYLDVRQPSMRREQLEEMDENRRGETADSLPVDILTLTGKPYTFKGRLLFSDSTVDQGTGNIAMRLEVPNPDRQLLPGMYLRARVPSAIYPQALTVPQEAVLRDPSGEARIIVLEAGNTASSRPVELGALTGSRYVILSGLKAGETVVVRGQDRVESGAPLDPVPYQPSAPEPHI</sequence>
<dbReference type="InterPro" id="IPR006143">
    <property type="entry name" value="RND_pump_MFP"/>
</dbReference>
<feature type="signal peptide" evidence="5">
    <location>
        <begin position="1"/>
        <end position="24"/>
    </location>
</feature>
<feature type="chain" id="PRO_5006842888" evidence="5">
    <location>
        <begin position="25"/>
        <end position="399"/>
    </location>
</feature>
<protein>
    <submittedName>
        <fullName evidence="9">RND transporter</fullName>
    </submittedName>
</protein>
<dbReference type="STRING" id="121719.APZ00_03515"/>
<feature type="domain" description="Multidrug resistance protein MdtA-like barrel-sandwich hybrid" evidence="6">
    <location>
        <begin position="77"/>
        <end position="220"/>
    </location>
</feature>
<dbReference type="EMBL" id="CP013068">
    <property type="protein sequence ID" value="ALV26252.1"/>
    <property type="molecule type" value="Genomic_DNA"/>
</dbReference>
<dbReference type="Gene3D" id="1.10.287.470">
    <property type="entry name" value="Helix hairpin bin"/>
    <property type="match status" value="1"/>
</dbReference>
<feature type="domain" description="Multidrug resistance protein MdtA-like beta-barrel" evidence="7">
    <location>
        <begin position="226"/>
        <end position="309"/>
    </location>
</feature>
<evidence type="ECO:0000259" key="8">
    <source>
        <dbReference type="Pfam" id="PF25967"/>
    </source>
</evidence>
<dbReference type="InterPro" id="IPR058626">
    <property type="entry name" value="MdtA-like_b-barrel"/>
</dbReference>
<comment type="subcellular location">
    <subcellularLocation>
        <location evidence="1">Cell envelope</location>
    </subcellularLocation>
</comment>
<feature type="coiled-coil region" evidence="3">
    <location>
        <begin position="156"/>
        <end position="190"/>
    </location>
</feature>
<evidence type="ECO:0000259" key="6">
    <source>
        <dbReference type="Pfam" id="PF25917"/>
    </source>
</evidence>
<evidence type="ECO:0000256" key="1">
    <source>
        <dbReference type="ARBA" id="ARBA00004196"/>
    </source>
</evidence>
<comment type="similarity">
    <text evidence="2">Belongs to the membrane fusion protein (MFP) (TC 8.A.1) family.</text>
</comment>
<dbReference type="Pfam" id="PF25917">
    <property type="entry name" value="BSH_RND"/>
    <property type="match status" value="1"/>
</dbReference>
<dbReference type="KEGG" id="pphr:APZ00_03515"/>
<evidence type="ECO:0000313" key="9">
    <source>
        <dbReference type="EMBL" id="ALV26252.1"/>
    </source>
</evidence>
<evidence type="ECO:0000259" key="7">
    <source>
        <dbReference type="Pfam" id="PF25944"/>
    </source>
</evidence>
<evidence type="ECO:0000256" key="4">
    <source>
        <dbReference type="SAM" id="MobiDB-lite"/>
    </source>
</evidence>
<dbReference type="NCBIfam" id="TIGR01730">
    <property type="entry name" value="RND_mfp"/>
    <property type="match status" value="1"/>
</dbReference>
<dbReference type="Pfam" id="PF25967">
    <property type="entry name" value="RND-MFP_C"/>
    <property type="match status" value="1"/>
</dbReference>
<dbReference type="PANTHER" id="PTHR30158">
    <property type="entry name" value="ACRA/E-RELATED COMPONENT OF DRUG EFFLUX TRANSPORTER"/>
    <property type="match status" value="1"/>
</dbReference>
<evidence type="ECO:0000256" key="2">
    <source>
        <dbReference type="ARBA" id="ARBA00009477"/>
    </source>
</evidence>
<dbReference type="GO" id="GO:0005886">
    <property type="term" value="C:plasma membrane"/>
    <property type="evidence" value="ECO:0007669"/>
    <property type="project" value="UniProtKB-SubCell"/>
</dbReference>
<feature type="domain" description="Multidrug resistance protein MdtA-like C-terminal permuted SH3" evidence="8">
    <location>
        <begin position="316"/>
        <end position="378"/>
    </location>
</feature>
<feature type="compositionally biased region" description="Pro residues" evidence="4">
    <location>
        <begin position="386"/>
        <end position="399"/>
    </location>
</feature>